<evidence type="ECO:0000256" key="1">
    <source>
        <dbReference type="SAM" id="Phobius"/>
    </source>
</evidence>
<proteinExistence type="predicted"/>
<dbReference type="EMBL" id="FLUL01000001">
    <property type="protein sequence ID" value="SBV94807.1"/>
    <property type="molecule type" value="Genomic_DNA"/>
</dbReference>
<keyword evidence="1" id="KW-0472">Membrane</keyword>
<feature type="transmembrane region" description="Helical" evidence="1">
    <location>
        <begin position="62"/>
        <end position="81"/>
    </location>
</feature>
<evidence type="ECO:0008006" key="3">
    <source>
        <dbReference type="Google" id="ProtNLM"/>
    </source>
</evidence>
<reference evidence="2" key="1">
    <citation type="submission" date="2016-04" db="EMBL/GenBank/DDBJ databases">
        <authorList>
            <person name="Evans L.H."/>
            <person name="Alamgir A."/>
            <person name="Owens N."/>
            <person name="Weber N.D."/>
            <person name="Virtaneva K."/>
            <person name="Barbian K."/>
            <person name="Babar A."/>
            <person name="Rosenke K."/>
        </authorList>
    </citation>
    <scope>NUCLEOTIDE SEQUENCE</scope>
    <source>
        <strain evidence="2">86-2</strain>
    </source>
</reference>
<keyword evidence="1" id="KW-0812">Transmembrane</keyword>
<gene>
    <name evidence="2" type="ORF">KL86DYS2_10795</name>
</gene>
<accession>A0A212J5U9</accession>
<dbReference type="AlphaFoldDB" id="A0A212J5U9"/>
<evidence type="ECO:0000313" key="2">
    <source>
        <dbReference type="EMBL" id="SBV94807.1"/>
    </source>
</evidence>
<keyword evidence="1" id="KW-1133">Transmembrane helix</keyword>
<name>A0A212J5U9_9BACT</name>
<organism evidence="2">
    <name type="scientific">uncultured Dysgonomonas sp</name>
    <dbReference type="NCBI Taxonomy" id="206096"/>
    <lineage>
        <taxon>Bacteria</taxon>
        <taxon>Pseudomonadati</taxon>
        <taxon>Bacteroidota</taxon>
        <taxon>Bacteroidia</taxon>
        <taxon>Bacteroidales</taxon>
        <taxon>Dysgonomonadaceae</taxon>
        <taxon>Dysgonomonas</taxon>
        <taxon>environmental samples</taxon>
    </lineage>
</organism>
<feature type="transmembrane region" description="Helical" evidence="1">
    <location>
        <begin position="20"/>
        <end position="42"/>
    </location>
</feature>
<sequence length="142" mass="16377">MDNNYTDGFLLGLLDFFIWAKWLLALAFLLTMADLKFGISAAKYRNEIVKRSRAVRRTLDKITNYCLWIILAYTFGQAFGQPFGIDLLPLIILLVIYGVELESIYVNYFAAKGKKVKVNVFKFFSKKNDIIEVEEKEDDNGN</sequence>
<protein>
    <recommendedName>
        <fullName evidence="3">Holin</fullName>
    </recommendedName>
</protein>
<feature type="transmembrane region" description="Helical" evidence="1">
    <location>
        <begin position="87"/>
        <end position="108"/>
    </location>
</feature>
<dbReference type="RefSeq" id="WP_296947371.1">
    <property type="nucleotide sequence ID" value="NZ_LT599021.1"/>
</dbReference>